<dbReference type="InterPro" id="IPR027417">
    <property type="entry name" value="P-loop_NTPase"/>
</dbReference>
<dbReference type="InterPro" id="IPR025199">
    <property type="entry name" value="FtsK_4TM"/>
</dbReference>
<evidence type="ECO:0000256" key="13">
    <source>
        <dbReference type="PROSITE-ProRule" id="PRU00289"/>
    </source>
</evidence>
<dbReference type="SMART" id="SM00843">
    <property type="entry name" value="Ftsk_gamma"/>
    <property type="match status" value="1"/>
</dbReference>
<dbReference type="GO" id="GO:0003677">
    <property type="term" value="F:DNA binding"/>
    <property type="evidence" value="ECO:0007669"/>
    <property type="project" value="UniProtKB-KW"/>
</dbReference>
<dbReference type="InterPro" id="IPR050206">
    <property type="entry name" value="FtsK/SpoIIIE/SftA"/>
</dbReference>
<dbReference type="InterPro" id="IPR002543">
    <property type="entry name" value="FtsK_dom"/>
</dbReference>
<feature type="compositionally biased region" description="Basic and acidic residues" evidence="14">
    <location>
        <begin position="228"/>
        <end position="242"/>
    </location>
</feature>
<keyword evidence="6 13" id="KW-0547">Nucleotide-binding</keyword>
<accession>U2QEI2</accession>
<dbReference type="GO" id="GO:0007059">
    <property type="term" value="P:chromosome segregation"/>
    <property type="evidence" value="ECO:0007669"/>
    <property type="project" value="UniProtKB-KW"/>
</dbReference>
<feature type="transmembrane region" description="Helical" evidence="15">
    <location>
        <begin position="87"/>
        <end position="110"/>
    </location>
</feature>
<evidence type="ECO:0000313" key="17">
    <source>
        <dbReference type="EMBL" id="ERK39733.1"/>
    </source>
</evidence>
<feature type="transmembrane region" description="Helical" evidence="15">
    <location>
        <begin position="122"/>
        <end position="144"/>
    </location>
</feature>
<dbReference type="PANTHER" id="PTHR22683:SF41">
    <property type="entry name" value="DNA TRANSLOCASE FTSK"/>
    <property type="match status" value="1"/>
</dbReference>
<keyword evidence="10" id="KW-0238">DNA-binding</keyword>
<dbReference type="EMBL" id="AWEY01000009">
    <property type="protein sequence ID" value="ERK39733.1"/>
    <property type="molecule type" value="Genomic_DNA"/>
</dbReference>
<dbReference type="Pfam" id="PF17854">
    <property type="entry name" value="FtsK_alpha"/>
    <property type="match status" value="1"/>
</dbReference>
<evidence type="ECO:0000256" key="15">
    <source>
        <dbReference type="SAM" id="Phobius"/>
    </source>
</evidence>
<dbReference type="Gene3D" id="3.30.980.40">
    <property type="match status" value="1"/>
</dbReference>
<keyword evidence="11 15" id="KW-0472">Membrane</keyword>
<keyword evidence="7" id="KW-0159">Chromosome partition</keyword>
<evidence type="ECO:0000256" key="1">
    <source>
        <dbReference type="ARBA" id="ARBA00004651"/>
    </source>
</evidence>
<dbReference type="SUPFAM" id="SSF52540">
    <property type="entry name" value="P-loop containing nucleoside triphosphate hydrolases"/>
    <property type="match status" value="1"/>
</dbReference>
<dbReference type="GO" id="GO:0005886">
    <property type="term" value="C:plasma membrane"/>
    <property type="evidence" value="ECO:0007669"/>
    <property type="project" value="UniProtKB-SubCell"/>
</dbReference>
<feature type="domain" description="FtsK" evidence="16">
    <location>
        <begin position="473"/>
        <end position="679"/>
    </location>
</feature>
<dbReference type="Gene3D" id="3.40.50.300">
    <property type="entry name" value="P-loop containing nucleotide triphosphate hydrolases"/>
    <property type="match status" value="1"/>
</dbReference>
<evidence type="ECO:0000259" key="16">
    <source>
        <dbReference type="PROSITE" id="PS50901"/>
    </source>
</evidence>
<feature type="region of interest" description="Disordered" evidence="14">
    <location>
        <begin position="228"/>
        <end position="251"/>
    </location>
</feature>
<dbReference type="PANTHER" id="PTHR22683">
    <property type="entry name" value="SPORULATION PROTEIN RELATED"/>
    <property type="match status" value="1"/>
</dbReference>
<dbReference type="GO" id="GO:0005524">
    <property type="term" value="F:ATP binding"/>
    <property type="evidence" value="ECO:0007669"/>
    <property type="project" value="UniProtKB-UniRule"/>
</dbReference>
<evidence type="ECO:0000256" key="8">
    <source>
        <dbReference type="ARBA" id="ARBA00022840"/>
    </source>
</evidence>
<keyword evidence="18" id="KW-1185">Reference proteome</keyword>
<evidence type="ECO:0000256" key="9">
    <source>
        <dbReference type="ARBA" id="ARBA00022989"/>
    </source>
</evidence>
<dbReference type="SUPFAM" id="SSF46785">
    <property type="entry name" value="Winged helix' DNA-binding domain"/>
    <property type="match status" value="1"/>
</dbReference>
<comment type="subcellular location">
    <subcellularLocation>
        <location evidence="1">Cell membrane</location>
        <topology evidence="1">Multi-pass membrane protein</topology>
    </subcellularLocation>
</comment>
<evidence type="ECO:0000256" key="3">
    <source>
        <dbReference type="ARBA" id="ARBA00022475"/>
    </source>
</evidence>
<comment type="caution">
    <text evidence="17">The sequence shown here is derived from an EMBL/GenBank/DDBJ whole genome shotgun (WGS) entry which is preliminary data.</text>
</comment>
<evidence type="ECO:0000256" key="6">
    <source>
        <dbReference type="ARBA" id="ARBA00022741"/>
    </source>
</evidence>
<evidence type="ECO:0000256" key="11">
    <source>
        <dbReference type="ARBA" id="ARBA00023136"/>
    </source>
</evidence>
<comment type="similarity">
    <text evidence="2">Belongs to the FtsK/SpoIIIE/SftA family.</text>
</comment>
<evidence type="ECO:0000256" key="10">
    <source>
        <dbReference type="ARBA" id="ARBA00023125"/>
    </source>
</evidence>
<dbReference type="Proteomes" id="UP000016648">
    <property type="component" value="Unassembled WGS sequence"/>
</dbReference>
<reference evidence="17 18" key="1">
    <citation type="submission" date="2013-08" db="EMBL/GenBank/DDBJ databases">
        <authorList>
            <person name="Durkin A.S."/>
            <person name="Haft D.R."/>
            <person name="McCorrison J."/>
            <person name="Torralba M."/>
            <person name="Gillis M."/>
            <person name="Haft D.H."/>
            <person name="Methe B."/>
            <person name="Sutton G."/>
            <person name="Nelson K.E."/>
        </authorList>
    </citation>
    <scope>NUCLEOTIDE SEQUENCE [LARGE SCALE GENOMIC DNA]</scope>
    <source>
        <strain evidence="17 18">F0067</strain>
    </source>
</reference>
<dbReference type="Pfam" id="PF13491">
    <property type="entry name" value="FtsK_4TM"/>
    <property type="match status" value="1"/>
</dbReference>
<evidence type="ECO:0000256" key="12">
    <source>
        <dbReference type="ARBA" id="ARBA00023306"/>
    </source>
</evidence>
<evidence type="ECO:0000256" key="5">
    <source>
        <dbReference type="ARBA" id="ARBA00022692"/>
    </source>
</evidence>
<dbReference type="Gene3D" id="1.10.10.10">
    <property type="entry name" value="Winged helix-like DNA-binding domain superfamily/Winged helix DNA-binding domain"/>
    <property type="match status" value="1"/>
</dbReference>
<dbReference type="InterPro" id="IPR036388">
    <property type="entry name" value="WH-like_DNA-bd_sf"/>
</dbReference>
<dbReference type="PATRIC" id="fig|1115809.3.peg.932"/>
<keyword evidence="12" id="KW-0131">Cell cycle</keyword>
<dbReference type="InterPro" id="IPR018541">
    <property type="entry name" value="Ftsk_gamma"/>
</dbReference>
<sequence>MARKKTDRKPKNLGQAVGFQNIISNEKTDFLFGVILLIISIYFIIAMVSYFTSGQADQSILEDMRPGEWINTEKIFTNYCGSLGAILSYYLITVNFGLPAFMIPAFMILVSLKMMKVYKVNLLSWFFGTMLVMIWSSVTFAKFLTPMMGDLVFNPGGNHGLFCVQQLENLIGPPGLTGVLLFVALAFLTYLSAETINVIRKALNPVKYLTSKVHFTVTNIQHAADDVETKHQTDLKEDKNSSEDGGEGDEDVESLINETKLEEIPSDVPSPIVDLSNIVMETPKQPVQPIAEAKEKVAGETSELTVEAAPKEAAASEKTIEEILSTPINPLEPYTKYKKPALTLLKKYNDADSPVIDMDEIKANNQRIIEVLNSFGVSISKINATVGPTITLYEITPAEGVRVSKIRGLEDDIALNLSALGIRIIAPIPGKGTIGIEVPNKKPQIVSMESCLNSKKFQESKMELPVAIGKTISNEVFMFDLHKLPHLLVAGATGQGKSVGLNAIITSLLYKKHPNELKFVLVDPKKVEFSIYNKIAPHFMASLPENEEEPIITDVSKVVRTLSSLCKLMDYRYDLLKMAGVKKIEEYNHKFLNHRLDLTKGHEYMPYIVVIIDEFGDLIMTAGKEIEQPIARIAQLARAVGIHMVIATQRPTTKIITGNIKANFPGRIAFRVTSVIDSRTILDKKGADQLVGKGDMLFLGGGDPVRVQCAFVDTPEIESVNEFIADQPGPIEPLELPEPAVDEQGNFSGGGQGAGMDSHSLDPYFEEAAHAIVISQQGSTSMVQRRFSIGYNRAGRLMDQLEQYGIVGPAQGSKPRDVLIADDSQLQTLISQIRG</sequence>
<protein>
    <submittedName>
        <fullName evidence="17">FtsK/SpoIIIE family protein</fullName>
    </submittedName>
</protein>
<keyword evidence="5 15" id="KW-0812">Transmembrane</keyword>
<feature type="binding site" evidence="13">
    <location>
        <begin position="491"/>
        <end position="498"/>
    </location>
    <ligand>
        <name>ATP</name>
        <dbReference type="ChEBI" id="CHEBI:30616"/>
    </ligand>
</feature>
<evidence type="ECO:0000313" key="18">
    <source>
        <dbReference type="Proteomes" id="UP000016648"/>
    </source>
</evidence>
<dbReference type="RefSeq" id="WP_021589298.1">
    <property type="nucleotide sequence ID" value="NZ_AWEY01000009.1"/>
</dbReference>
<dbReference type="AlphaFoldDB" id="U2QEI2"/>
<evidence type="ECO:0000256" key="7">
    <source>
        <dbReference type="ARBA" id="ARBA00022829"/>
    </source>
</evidence>
<evidence type="ECO:0000256" key="14">
    <source>
        <dbReference type="SAM" id="MobiDB-lite"/>
    </source>
</evidence>
<dbReference type="PROSITE" id="PS50901">
    <property type="entry name" value="FTSK"/>
    <property type="match status" value="1"/>
</dbReference>
<keyword evidence="4" id="KW-0132">Cell division</keyword>
<proteinExistence type="inferred from homology"/>
<name>U2QEI2_9BACT</name>
<dbReference type="InterPro" id="IPR041027">
    <property type="entry name" value="FtsK_alpha"/>
</dbReference>
<evidence type="ECO:0000256" key="2">
    <source>
        <dbReference type="ARBA" id="ARBA00006474"/>
    </source>
</evidence>
<keyword evidence="3" id="KW-1003">Cell membrane</keyword>
<dbReference type="Pfam" id="PF01580">
    <property type="entry name" value="FtsK_SpoIIIE"/>
    <property type="match status" value="1"/>
</dbReference>
<feature type="transmembrane region" description="Helical" evidence="15">
    <location>
        <begin position="30"/>
        <end position="51"/>
    </location>
</feature>
<organism evidence="17 18">
    <name type="scientific">Segatella baroniae F0067</name>
    <dbReference type="NCBI Taxonomy" id="1115809"/>
    <lineage>
        <taxon>Bacteria</taxon>
        <taxon>Pseudomonadati</taxon>
        <taxon>Bacteroidota</taxon>
        <taxon>Bacteroidia</taxon>
        <taxon>Bacteroidales</taxon>
        <taxon>Prevotellaceae</taxon>
        <taxon>Segatella</taxon>
    </lineage>
</organism>
<keyword evidence="9 15" id="KW-1133">Transmembrane helix</keyword>
<dbReference type="GO" id="GO:0051301">
    <property type="term" value="P:cell division"/>
    <property type="evidence" value="ECO:0007669"/>
    <property type="project" value="UniProtKB-KW"/>
</dbReference>
<keyword evidence="8 13" id="KW-0067">ATP-binding</keyword>
<dbReference type="InterPro" id="IPR036390">
    <property type="entry name" value="WH_DNA-bd_sf"/>
</dbReference>
<gene>
    <name evidence="17" type="ORF">HMPREF9135_2236</name>
</gene>
<dbReference type="Pfam" id="PF09397">
    <property type="entry name" value="FtsK_gamma"/>
    <property type="match status" value="1"/>
</dbReference>
<evidence type="ECO:0000256" key="4">
    <source>
        <dbReference type="ARBA" id="ARBA00022618"/>
    </source>
</evidence>